<dbReference type="Proteomes" id="UP000204221">
    <property type="component" value="Chromosome"/>
</dbReference>
<evidence type="ECO:0000313" key="2">
    <source>
        <dbReference type="Proteomes" id="UP000204221"/>
    </source>
</evidence>
<dbReference type="KEGG" id="ahg:AHOG_23260"/>
<dbReference type="InterPro" id="IPR001387">
    <property type="entry name" value="Cro/C1-type_HTH"/>
</dbReference>
<protein>
    <submittedName>
        <fullName evidence="1">Helix-turn-helix protein</fullName>
    </submittedName>
</protein>
<dbReference type="SUPFAM" id="SSF47413">
    <property type="entry name" value="lambda repressor-like DNA-binding domains"/>
    <property type="match status" value="1"/>
</dbReference>
<dbReference type="CDD" id="cd00093">
    <property type="entry name" value="HTH_XRE"/>
    <property type="match status" value="1"/>
</dbReference>
<dbReference type="Gene3D" id="1.10.260.40">
    <property type="entry name" value="lambda repressor-like DNA-binding domains"/>
    <property type="match status" value="1"/>
</dbReference>
<name>A0A221W9B8_9PSEU</name>
<dbReference type="PANTHER" id="PTHR35010:SF2">
    <property type="entry name" value="BLL4672 PROTEIN"/>
    <property type="match status" value="1"/>
</dbReference>
<evidence type="ECO:0000313" key="1">
    <source>
        <dbReference type="EMBL" id="ASO22261.1"/>
    </source>
</evidence>
<organism evidence="1 2">
    <name type="scientific">Actinoalloteichus hoggarensis</name>
    <dbReference type="NCBI Taxonomy" id="1470176"/>
    <lineage>
        <taxon>Bacteria</taxon>
        <taxon>Bacillati</taxon>
        <taxon>Actinomycetota</taxon>
        <taxon>Actinomycetes</taxon>
        <taxon>Pseudonocardiales</taxon>
        <taxon>Pseudonocardiaceae</taxon>
        <taxon>Actinoalloteichus</taxon>
    </lineage>
</organism>
<dbReference type="RefSeq" id="WP_093943255.1">
    <property type="nucleotide sequence ID" value="NZ_CP022521.1"/>
</dbReference>
<dbReference type="SMART" id="SM00530">
    <property type="entry name" value="HTH_XRE"/>
    <property type="match status" value="1"/>
</dbReference>
<dbReference type="InterPro" id="IPR041413">
    <property type="entry name" value="MLTR_LBD"/>
</dbReference>
<dbReference type="GO" id="GO:0003677">
    <property type="term" value="F:DNA binding"/>
    <property type="evidence" value="ECO:0007669"/>
    <property type="project" value="InterPro"/>
</dbReference>
<keyword evidence="2" id="KW-1185">Reference proteome</keyword>
<dbReference type="Gene3D" id="3.30.450.180">
    <property type="match status" value="1"/>
</dbReference>
<reference evidence="1 2" key="1">
    <citation type="submission" date="2017-07" db="EMBL/GenBank/DDBJ databases">
        <title>Complete genome sequence of Actinoalloteichus hoggarensis DSM 45943, type strain of Actinoalloteichus hoggarensis.</title>
        <authorList>
            <person name="Ruckert C."/>
            <person name="Nouioui I."/>
            <person name="Willmese J."/>
            <person name="van Wezel G."/>
            <person name="Klenk H.-P."/>
            <person name="Kalinowski J."/>
            <person name="Zotchev S.B."/>
        </authorList>
    </citation>
    <scope>NUCLEOTIDE SEQUENCE [LARGE SCALE GENOMIC DNA]</scope>
    <source>
        <strain evidence="1 2">DSM 45943</strain>
    </source>
</reference>
<dbReference type="Pfam" id="PF13560">
    <property type="entry name" value="HTH_31"/>
    <property type="match status" value="1"/>
</dbReference>
<proteinExistence type="predicted"/>
<dbReference type="EMBL" id="CP022521">
    <property type="protein sequence ID" value="ASO22261.1"/>
    <property type="molecule type" value="Genomic_DNA"/>
</dbReference>
<sequence length="312" mass="34671">MSIRDEVREFVVSRRANVTPEQAGLPDLGGDRRVPGLRREEVAMLAGVSLDYYTRLERGDIHRASESVLNAIARALQLDEVEREYLFDLARIAPSGHRAGQPVVRSVRSSVQRVLDNLTVPAIVHNASQDLIAANPLGRALYAPHFDVEGVPNTARFVFLDPRAEAYYLDWPQARRTTAAVMRRDTGRDPHNAELSALITELSARSPHFRRDWADHDVHSHRTGVKSFRHPEIGRIDVTFDVFEQAGEPGLQIVTYGVGPSAEAARSFARLREWAAARRDERPPAAADPATSAGGGFRRVRTAPVRRQPASQ</sequence>
<dbReference type="Pfam" id="PF17765">
    <property type="entry name" value="MLTR_LBD"/>
    <property type="match status" value="1"/>
</dbReference>
<dbReference type="AlphaFoldDB" id="A0A221W9B8"/>
<gene>
    <name evidence="1" type="ORF">AHOG_23260</name>
</gene>
<dbReference type="PROSITE" id="PS50943">
    <property type="entry name" value="HTH_CROC1"/>
    <property type="match status" value="1"/>
</dbReference>
<dbReference type="PANTHER" id="PTHR35010">
    <property type="entry name" value="BLL4672 PROTEIN-RELATED"/>
    <property type="match status" value="1"/>
</dbReference>
<dbReference type="InterPro" id="IPR010982">
    <property type="entry name" value="Lambda_DNA-bd_dom_sf"/>
</dbReference>
<dbReference type="OrthoDB" id="4790304at2"/>
<accession>A0A221W9B8</accession>